<feature type="region of interest" description="Disordered" evidence="1">
    <location>
        <begin position="52"/>
        <end position="76"/>
    </location>
</feature>
<feature type="compositionally biased region" description="Polar residues" evidence="1">
    <location>
        <begin position="60"/>
        <end position="71"/>
    </location>
</feature>
<name>A0A3M6V0D6_POCDA</name>
<keyword evidence="4" id="KW-1185">Reference proteome</keyword>
<organism evidence="3 4">
    <name type="scientific">Pocillopora damicornis</name>
    <name type="common">Cauliflower coral</name>
    <name type="synonym">Millepora damicornis</name>
    <dbReference type="NCBI Taxonomy" id="46731"/>
    <lineage>
        <taxon>Eukaryota</taxon>
        <taxon>Metazoa</taxon>
        <taxon>Cnidaria</taxon>
        <taxon>Anthozoa</taxon>
        <taxon>Hexacorallia</taxon>
        <taxon>Scleractinia</taxon>
        <taxon>Astrocoeniina</taxon>
        <taxon>Pocilloporidae</taxon>
        <taxon>Pocillopora</taxon>
    </lineage>
</organism>
<keyword evidence="2" id="KW-1133">Transmembrane helix</keyword>
<proteinExistence type="predicted"/>
<evidence type="ECO:0000256" key="2">
    <source>
        <dbReference type="SAM" id="Phobius"/>
    </source>
</evidence>
<evidence type="ECO:0000256" key="1">
    <source>
        <dbReference type="SAM" id="MobiDB-lite"/>
    </source>
</evidence>
<comment type="caution">
    <text evidence="3">The sequence shown here is derived from an EMBL/GenBank/DDBJ whole genome shotgun (WGS) entry which is preliminary data.</text>
</comment>
<protein>
    <submittedName>
        <fullName evidence="3">Uncharacterized protein</fullName>
    </submittedName>
</protein>
<reference evidence="3 4" key="1">
    <citation type="journal article" date="2018" name="Sci. Rep.">
        <title>Comparative analysis of the Pocillopora damicornis genome highlights role of immune system in coral evolution.</title>
        <authorList>
            <person name="Cunning R."/>
            <person name="Bay R.A."/>
            <person name="Gillette P."/>
            <person name="Baker A.C."/>
            <person name="Traylor-Knowles N."/>
        </authorList>
    </citation>
    <scope>NUCLEOTIDE SEQUENCE [LARGE SCALE GENOMIC DNA]</scope>
    <source>
        <strain evidence="3">RSMAS</strain>
        <tissue evidence="3">Whole animal</tissue>
    </source>
</reference>
<dbReference type="AlphaFoldDB" id="A0A3M6V0D6"/>
<keyword evidence="2" id="KW-0812">Transmembrane</keyword>
<sequence length="138" mass="15884">MKETHIEQYFLEKKDSIHSEYNYQNRFQRTIFHINLPSLFAYVAVLSVSPQPSGKRGTSVLETLNTSSSNSPPQPELRCESSHACQWLAPLVETKTKKINSFKTIIGFFFTPPLFLATKVTISFVYYSPKNYQMHSKV</sequence>
<evidence type="ECO:0000313" key="4">
    <source>
        <dbReference type="Proteomes" id="UP000275408"/>
    </source>
</evidence>
<dbReference type="EMBL" id="RCHS01000358">
    <property type="protein sequence ID" value="RMX59403.1"/>
    <property type="molecule type" value="Genomic_DNA"/>
</dbReference>
<dbReference type="Proteomes" id="UP000275408">
    <property type="component" value="Unassembled WGS sequence"/>
</dbReference>
<accession>A0A3M6V0D6</accession>
<keyword evidence="2" id="KW-0472">Membrane</keyword>
<evidence type="ECO:0000313" key="3">
    <source>
        <dbReference type="EMBL" id="RMX59403.1"/>
    </source>
</evidence>
<gene>
    <name evidence="3" type="ORF">pdam_00019347</name>
</gene>
<feature type="transmembrane region" description="Helical" evidence="2">
    <location>
        <begin position="105"/>
        <end position="127"/>
    </location>
</feature>